<dbReference type="STRING" id="1004.SAMN05661012_01162"/>
<feature type="transmembrane region" description="Helical" evidence="1">
    <location>
        <begin position="195"/>
        <end position="212"/>
    </location>
</feature>
<dbReference type="EMBL" id="FPIZ01000003">
    <property type="protein sequence ID" value="SFW32807.1"/>
    <property type="molecule type" value="Genomic_DNA"/>
</dbReference>
<feature type="transmembrane region" description="Helical" evidence="1">
    <location>
        <begin position="91"/>
        <end position="110"/>
    </location>
</feature>
<feature type="transmembrane region" description="Helical" evidence="1">
    <location>
        <begin position="352"/>
        <end position="368"/>
    </location>
</feature>
<accession>A0A1K1NBS4</accession>
<evidence type="ECO:0000256" key="1">
    <source>
        <dbReference type="SAM" id="Phobius"/>
    </source>
</evidence>
<evidence type="ECO:0000313" key="3">
    <source>
        <dbReference type="Proteomes" id="UP000183788"/>
    </source>
</evidence>
<organism evidence="2 3">
    <name type="scientific">Chitinophaga sancti</name>
    <dbReference type="NCBI Taxonomy" id="1004"/>
    <lineage>
        <taxon>Bacteria</taxon>
        <taxon>Pseudomonadati</taxon>
        <taxon>Bacteroidota</taxon>
        <taxon>Chitinophagia</taxon>
        <taxon>Chitinophagales</taxon>
        <taxon>Chitinophagaceae</taxon>
        <taxon>Chitinophaga</taxon>
    </lineage>
</organism>
<feature type="transmembrane region" description="Helical" evidence="1">
    <location>
        <begin position="48"/>
        <end position="70"/>
    </location>
</feature>
<feature type="transmembrane region" description="Helical" evidence="1">
    <location>
        <begin position="323"/>
        <end position="340"/>
    </location>
</feature>
<feature type="transmembrane region" description="Helical" evidence="1">
    <location>
        <begin position="289"/>
        <end position="311"/>
    </location>
</feature>
<feature type="transmembrane region" description="Helical" evidence="1">
    <location>
        <begin position="246"/>
        <end position="269"/>
    </location>
</feature>
<protein>
    <recommendedName>
        <fullName evidence="4">Dolichyl-phosphate-mannose-protein mannosyltransferase</fullName>
    </recommendedName>
</protein>
<feature type="transmembrane region" description="Helical" evidence="1">
    <location>
        <begin position="380"/>
        <end position="399"/>
    </location>
</feature>
<feature type="transmembrane region" description="Helical" evidence="1">
    <location>
        <begin position="147"/>
        <end position="163"/>
    </location>
</feature>
<keyword evidence="1" id="KW-0812">Transmembrane</keyword>
<sequence>MENGTIALEKAIFRLILLFLVRSMQFYTRFYPRICMPSTYAPFSRKSAFITELVIIIGLALFPLFVPLPYRVNIFLSWEGAYRISQGQLPYRDFGLPLGYGFWIVPALFFKIFGPYLVSLVKAQVFMNIVAGIAFRSVLKSLDVKPVIRVLSVLLFVLSYSLFNFWPWYNQTVIVYELVGLAFLFRYLMGPQGRIRFLHLFLAALFTFLSFFTKQDGGGLALLLSLALLAYNSLNEKRLWELSLYLAFYGLIAAIFIVPFLHYGFGYWFNHGQTPHNSRLSLYDIISELLYQSQWIKFYIVMIVIVLIPSFKQFKSFWQDKQAMLFTLLTLGILAESAIFQVTSYTPPDNNIFFHAFAFAFIASRLVVQLHIDLSRKATFGTAALLVLLWWSGTFWKYFDKVTSRLLPHGESVKLPSLKADTSFTAFEPTVSKTGENVVSRSNYMIEWDTTDIPTSKWIFSDLKAFKGIYMPPQTVEGMRKIMDLPVVKNHKQELKVLNMTELTPLAAEMPYVPETGADNPLWYHLGVGMFNKQLAVFTQKVRNQHYDVVLYEYAPENNNFFPFALRYELEAHYKKVDVFLAPRRPTHAIIEVYVKE</sequence>
<gene>
    <name evidence="2" type="ORF">SAMN05661012_01162</name>
</gene>
<reference evidence="2 3" key="1">
    <citation type="submission" date="2016-11" db="EMBL/GenBank/DDBJ databases">
        <authorList>
            <person name="Jaros S."/>
            <person name="Januszkiewicz K."/>
            <person name="Wedrychowicz H."/>
        </authorList>
    </citation>
    <scope>NUCLEOTIDE SEQUENCE [LARGE SCALE GENOMIC DNA]</scope>
    <source>
        <strain evidence="2 3">DSM 784</strain>
    </source>
</reference>
<dbReference type="Proteomes" id="UP000183788">
    <property type="component" value="Unassembled WGS sequence"/>
</dbReference>
<evidence type="ECO:0000313" key="2">
    <source>
        <dbReference type="EMBL" id="SFW32807.1"/>
    </source>
</evidence>
<dbReference type="AlphaFoldDB" id="A0A1K1NBS4"/>
<name>A0A1K1NBS4_9BACT</name>
<keyword evidence="1" id="KW-1133">Transmembrane helix</keyword>
<feature type="transmembrane region" description="Helical" evidence="1">
    <location>
        <begin position="169"/>
        <end position="188"/>
    </location>
</feature>
<feature type="transmembrane region" description="Helical" evidence="1">
    <location>
        <begin position="218"/>
        <end position="234"/>
    </location>
</feature>
<proteinExistence type="predicted"/>
<keyword evidence="1" id="KW-0472">Membrane</keyword>
<evidence type="ECO:0008006" key="4">
    <source>
        <dbReference type="Google" id="ProtNLM"/>
    </source>
</evidence>